<feature type="region of interest" description="Disordered" evidence="1">
    <location>
        <begin position="1"/>
        <end position="117"/>
    </location>
</feature>
<evidence type="ECO:0000313" key="3">
    <source>
        <dbReference type="Proteomes" id="UP000015105"/>
    </source>
</evidence>
<dbReference type="Proteomes" id="UP000015105">
    <property type="component" value="Chromosome 2D"/>
</dbReference>
<dbReference type="EnsemblPlants" id="AET2Gv20263900.7">
    <property type="protein sequence ID" value="AET2Gv20263900.7"/>
    <property type="gene ID" value="AET2Gv20263900"/>
</dbReference>
<accession>A0A453AUR2</accession>
<evidence type="ECO:0000256" key="1">
    <source>
        <dbReference type="SAM" id="MobiDB-lite"/>
    </source>
</evidence>
<sequence length="133" mass="14107">GLADRYAGETTAPVAALKSDSPQPPAPTRSDGHTTSPHHEPPRYLLLQPRCSSRLHPNEDPLIRRGSNSTGDSDLGGGLQWSSVRTRTPWPPPPSPLPTPPIPPSPPPPARTGNLPFRSLAAPSLVCLLVAKQ</sequence>
<reference evidence="3" key="2">
    <citation type="journal article" date="2017" name="Nat. Plants">
        <title>The Aegilops tauschii genome reveals multiple impacts of transposons.</title>
        <authorList>
            <person name="Zhao G."/>
            <person name="Zou C."/>
            <person name="Li K."/>
            <person name="Wang K."/>
            <person name="Li T."/>
            <person name="Gao L."/>
            <person name="Zhang X."/>
            <person name="Wang H."/>
            <person name="Yang Z."/>
            <person name="Liu X."/>
            <person name="Jiang W."/>
            <person name="Mao L."/>
            <person name="Kong X."/>
            <person name="Jiao Y."/>
            <person name="Jia J."/>
        </authorList>
    </citation>
    <scope>NUCLEOTIDE SEQUENCE [LARGE SCALE GENOMIC DNA]</scope>
    <source>
        <strain evidence="3">cv. AL8/78</strain>
    </source>
</reference>
<feature type="compositionally biased region" description="Pro residues" evidence="1">
    <location>
        <begin position="89"/>
        <end position="110"/>
    </location>
</feature>
<reference evidence="2" key="5">
    <citation type="journal article" date="2021" name="G3 (Bethesda)">
        <title>Aegilops tauschii genome assembly Aet v5.0 features greater sequence contiguity and improved annotation.</title>
        <authorList>
            <person name="Wang L."/>
            <person name="Zhu T."/>
            <person name="Rodriguez J.C."/>
            <person name="Deal K.R."/>
            <person name="Dubcovsky J."/>
            <person name="McGuire P.E."/>
            <person name="Lux T."/>
            <person name="Spannagl M."/>
            <person name="Mayer K.F.X."/>
            <person name="Baldrich P."/>
            <person name="Meyers B.C."/>
            <person name="Huo N."/>
            <person name="Gu Y.Q."/>
            <person name="Zhou H."/>
            <person name="Devos K.M."/>
            <person name="Bennetzen J.L."/>
            <person name="Unver T."/>
            <person name="Budak H."/>
            <person name="Gulick P.J."/>
            <person name="Galiba G."/>
            <person name="Kalapos B."/>
            <person name="Nelson D.R."/>
            <person name="Li P."/>
            <person name="You F.M."/>
            <person name="Luo M.C."/>
            <person name="Dvorak J."/>
        </authorList>
    </citation>
    <scope>NUCLEOTIDE SEQUENCE [LARGE SCALE GENOMIC DNA]</scope>
    <source>
        <strain evidence="2">cv. AL8/78</strain>
    </source>
</reference>
<name>A0A453AUR2_AEGTS</name>
<protein>
    <submittedName>
        <fullName evidence="2">Uncharacterized protein</fullName>
    </submittedName>
</protein>
<organism evidence="2 3">
    <name type="scientific">Aegilops tauschii subsp. strangulata</name>
    <name type="common">Goatgrass</name>
    <dbReference type="NCBI Taxonomy" id="200361"/>
    <lineage>
        <taxon>Eukaryota</taxon>
        <taxon>Viridiplantae</taxon>
        <taxon>Streptophyta</taxon>
        <taxon>Embryophyta</taxon>
        <taxon>Tracheophyta</taxon>
        <taxon>Spermatophyta</taxon>
        <taxon>Magnoliopsida</taxon>
        <taxon>Liliopsida</taxon>
        <taxon>Poales</taxon>
        <taxon>Poaceae</taxon>
        <taxon>BOP clade</taxon>
        <taxon>Pooideae</taxon>
        <taxon>Triticodae</taxon>
        <taxon>Triticeae</taxon>
        <taxon>Triticinae</taxon>
        <taxon>Aegilops</taxon>
    </lineage>
</organism>
<dbReference type="AlphaFoldDB" id="A0A453AUR2"/>
<proteinExistence type="predicted"/>
<dbReference type="Gramene" id="AET2Gv20263900.7">
    <property type="protein sequence ID" value="AET2Gv20263900.7"/>
    <property type="gene ID" value="AET2Gv20263900"/>
</dbReference>
<keyword evidence="3" id="KW-1185">Reference proteome</keyword>
<reference evidence="2" key="3">
    <citation type="journal article" date="2017" name="Nature">
        <title>Genome sequence of the progenitor of the wheat D genome Aegilops tauschii.</title>
        <authorList>
            <person name="Luo M.C."/>
            <person name="Gu Y.Q."/>
            <person name="Puiu D."/>
            <person name="Wang H."/>
            <person name="Twardziok S.O."/>
            <person name="Deal K.R."/>
            <person name="Huo N."/>
            <person name="Zhu T."/>
            <person name="Wang L."/>
            <person name="Wang Y."/>
            <person name="McGuire P.E."/>
            <person name="Liu S."/>
            <person name="Long H."/>
            <person name="Ramasamy R.K."/>
            <person name="Rodriguez J.C."/>
            <person name="Van S.L."/>
            <person name="Yuan L."/>
            <person name="Wang Z."/>
            <person name="Xia Z."/>
            <person name="Xiao L."/>
            <person name="Anderson O.D."/>
            <person name="Ouyang S."/>
            <person name="Liang Y."/>
            <person name="Zimin A.V."/>
            <person name="Pertea G."/>
            <person name="Qi P."/>
            <person name="Bennetzen J.L."/>
            <person name="Dai X."/>
            <person name="Dawson M.W."/>
            <person name="Muller H.G."/>
            <person name="Kugler K."/>
            <person name="Rivarola-Duarte L."/>
            <person name="Spannagl M."/>
            <person name="Mayer K.F.X."/>
            <person name="Lu F.H."/>
            <person name="Bevan M.W."/>
            <person name="Leroy P."/>
            <person name="Li P."/>
            <person name="You F.M."/>
            <person name="Sun Q."/>
            <person name="Liu Z."/>
            <person name="Lyons E."/>
            <person name="Wicker T."/>
            <person name="Salzberg S.L."/>
            <person name="Devos K.M."/>
            <person name="Dvorak J."/>
        </authorList>
    </citation>
    <scope>NUCLEOTIDE SEQUENCE [LARGE SCALE GENOMIC DNA]</scope>
    <source>
        <strain evidence="2">cv. AL8/78</strain>
    </source>
</reference>
<reference evidence="3" key="1">
    <citation type="journal article" date="2014" name="Science">
        <title>Ancient hybridizations among the ancestral genomes of bread wheat.</title>
        <authorList>
            <consortium name="International Wheat Genome Sequencing Consortium,"/>
            <person name="Marcussen T."/>
            <person name="Sandve S.R."/>
            <person name="Heier L."/>
            <person name="Spannagl M."/>
            <person name="Pfeifer M."/>
            <person name="Jakobsen K.S."/>
            <person name="Wulff B.B."/>
            <person name="Steuernagel B."/>
            <person name="Mayer K.F."/>
            <person name="Olsen O.A."/>
        </authorList>
    </citation>
    <scope>NUCLEOTIDE SEQUENCE [LARGE SCALE GENOMIC DNA]</scope>
    <source>
        <strain evidence="3">cv. AL8/78</strain>
    </source>
</reference>
<evidence type="ECO:0000313" key="2">
    <source>
        <dbReference type="EnsemblPlants" id="AET2Gv20263900.7"/>
    </source>
</evidence>
<reference evidence="2" key="4">
    <citation type="submission" date="2019-03" db="UniProtKB">
        <authorList>
            <consortium name="EnsemblPlants"/>
        </authorList>
    </citation>
    <scope>IDENTIFICATION</scope>
</reference>